<dbReference type="RefSeq" id="WP_386251612.1">
    <property type="nucleotide sequence ID" value="NZ_JBHTRV010000017.1"/>
</dbReference>
<feature type="region of interest" description="Disordered" evidence="7">
    <location>
        <begin position="184"/>
        <end position="208"/>
    </location>
</feature>
<evidence type="ECO:0000313" key="10">
    <source>
        <dbReference type="EMBL" id="MFE5982572.1"/>
    </source>
</evidence>
<keyword evidence="5 8" id="KW-1133">Transmembrane helix</keyword>
<dbReference type="PROSITE" id="PS50850">
    <property type="entry name" value="MFS"/>
    <property type="match status" value="1"/>
</dbReference>
<dbReference type="InterPro" id="IPR020846">
    <property type="entry name" value="MFS_dom"/>
</dbReference>
<evidence type="ECO:0000259" key="9">
    <source>
        <dbReference type="PROSITE" id="PS50850"/>
    </source>
</evidence>
<feature type="domain" description="Major facilitator superfamily (MFS) profile" evidence="9">
    <location>
        <begin position="4"/>
        <end position="398"/>
    </location>
</feature>
<dbReference type="InterPro" id="IPR050171">
    <property type="entry name" value="MFS_Transporters"/>
</dbReference>
<organism evidence="10 11">
    <name type="scientific">Streptomyces wedmorensis</name>
    <dbReference type="NCBI Taxonomy" id="43759"/>
    <lineage>
        <taxon>Bacteria</taxon>
        <taxon>Bacillati</taxon>
        <taxon>Actinomycetota</taxon>
        <taxon>Actinomycetes</taxon>
        <taxon>Kitasatosporales</taxon>
        <taxon>Streptomycetaceae</taxon>
        <taxon>Streptomyces</taxon>
    </lineage>
</organism>
<protein>
    <submittedName>
        <fullName evidence="10">MFS transporter</fullName>
    </submittedName>
</protein>
<dbReference type="PANTHER" id="PTHR23517">
    <property type="entry name" value="RESISTANCE PROTEIN MDTM, PUTATIVE-RELATED-RELATED"/>
    <property type="match status" value="1"/>
</dbReference>
<evidence type="ECO:0000256" key="7">
    <source>
        <dbReference type="SAM" id="MobiDB-lite"/>
    </source>
</evidence>
<comment type="caution">
    <text evidence="10">The sequence shown here is derived from an EMBL/GenBank/DDBJ whole genome shotgun (WGS) entry which is preliminary data.</text>
</comment>
<accession>A0ABW6IZM9</accession>
<evidence type="ECO:0000256" key="1">
    <source>
        <dbReference type="ARBA" id="ARBA00004651"/>
    </source>
</evidence>
<dbReference type="EMBL" id="JBHTRV010000017">
    <property type="protein sequence ID" value="MFE5982572.1"/>
    <property type="molecule type" value="Genomic_DNA"/>
</dbReference>
<feature type="transmembrane region" description="Helical" evidence="8">
    <location>
        <begin position="255"/>
        <end position="273"/>
    </location>
</feature>
<reference evidence="10 11" key="1">
    <citation type="submission" date="2024-09" db="EMBL/GenBank/DDBJ databases">
        <title>The Natural Products Discovery Center: Release of the First 8490 Sequenced Strains for Exploring Actinobacteria Biosynthetic Diversity.</title>
        <authorList>
            <person name="Kalkreuter E."/>
            <person name="Kautsar S.A."/>
            <person name="Yang D."/>
            <person name="Bader C.D."/>
            <person name="Teijaro C.N."/>
            <person name="Fluegel L."/>
            <person name="Davis C.M."/>
            <person name="Simpson J.R."/>
            <person name="Lauterbach L."/>
            <person name="Steele A.D."/>
            <person name="Gui C."/>
            <person name="Meng S."/>
            <person name="Li G."/>
            <person name="Viehrig K."/>
            <person name="Ye F."/>
            <person name="Su P."/>
            <person name="Kiefer A.F."/>
            <person name="Nichols A."/>
            <person name="Cepeda A.J."/>
            <person name="Yan W."/>
            <person name="Fan B."/>
            <person name="Jiang Y."/>
            <person name="Adhikari A."/>
            <person name="Zheng C.-J."/>
            <person name="Schuster L."/>
            <person name="Cowan T.M."/>
            <person name="Smanski M.J."/>
            <person name="Chevrette M.G."/>
            <person name="De Carvalho L.P.S."/>
            <person name="Shen B."/>
        </authorList>
    </citation>
    <scope>NUCLEOTIDE SEQUENCE [LARGE SCALE GENOMIC DNA]</scope>
    <source>
        <strain evidence="10 11">NPDC056472</strain>
    </source>
</reference>
<evidence type="ECO:0000256" key="4">
    <source>
        <dbReference type="ARBA" id="ARBA00022692"/>
    </source>
</evidence>
<sequence length="406" mass="41368">MPRTVWLLVVARGVNRLGAFSLPFLTVLISTDFGAGVTTAGLLSAAFGLATIPSRLAGGRLASRLGRRRTIVLGLTGCAGAQLGIAAAGSLAAVAVFAVLLGLVFELYEPPSQALIADAVGPSERVRAYGLFNAALAAGGTGAGLVAAALGRWDLRWLFVVDAVTCLLCALILRIALPADHADHADRTDHTGLSGEATPSDDAGRAERAEAVHPWRDRALRAMFLSGTLFALVTTQITMGLPLTLARHGLEPADAGLLFTASAVTVVAAQPALRLRRLAELSDSAAIALGHVLLAAGLAGYAAASTMTAFLAATVLWSLGDVLVLGRVLTVVADLAPPGGADRYLAAYGISWGVATVAAPVTCTQLLQHVGVGALWAGTAGLCLVLAAAQLRVVEPLLRAPGVPVA</sequence>
<feature type="transmembrane region" description="Helical" evidence="8">
    <location>
        <begin position="222"/>
        <end position="243"/>
    </location>
</feature>
<evidence type="ECO:0000256" key="8">
    <source>
        <dbReference type="SAM" id="Phobius"/>
    </source>
</evidence>
<feature type="transmembrane region" description="Helical" evidence="8">
    <location>
        <begin position="345"/>
        <end position="367"/>
    </location>
</feature>
<dbReference type="PANTHER" id="PTHR23517:SF2">
    <property type="entry name" value="MULTIDRUG RESISTANCE PROTEIN MDTH"/>
    <property type="match status" value="1"/>
</dbReference>
<comment type="subcellular location">
    <subcellularLocation>
        <location evidence="1">Cell membrane</location>
        <topology evidence="1">Multi-pass membrane protein</topology>
    </subcellularLocation>
</comment>
<evidence type="ECO:0000256" key="5">
    <source>
        <dbReference type="ARBA" id="ARBA00022989"/>
    </source>
</evidence>
<gene>
    <name evidence="10" type="ORF">ACFQ63_22995</name>
</gene>
<dbReference type="SUPFAM" id="SSF103473">
    <property type="entry name" value="MFS general substrate transporter"/>
    <property type="match status" value="1"/>
</dbReference>
<dbReference type="InterPro" id="IPR036259">
    <property type="entry name" value="MFS_trans_sf"/>
</dbReference>
<dbReference type="Gene3D" id="1.20.1250.20">
    <property type="entry name" value="MFS general substrate transporter like domains"/>
    <property type="match status" value="1"/>
</dbReference>
<dbReference type="InterPro" id="IPR011701">
    <property type="entry name" value="MFS"/>
</dbReference>
<dbReference type="Proteomes" id="UP001600424">
    <property type="component" value="Unassembled WGS sequence"/>
</dbReference>
<keyword evidence="3" id="KW-1003">Cell membrane</keyword>
<feature type="transmembrane region" description="Helical" evidence="8">
    <location>
        <begin position="91"/>
        <end position="108"/>
    </location>
</feature>
<evidence type="ECO:0000313" key="11">
    <source>
        <dbReference type="Proteomes" id="UP001600424"/>
    </source>
</evidence>
<keyword evidence="2" id="KW-0813">Transport</keyword>
<feature type="transmembrane region" description="Helical" evidence="8">
    <location>
        <begin position="157"/>
        <end position="177"/>
    </location>
</feature>
<feature type="transmembrane region" description="Helical" evidence="8">
    <location>
        <begin position="129"/>
        <end position="151"/>
    </location>
</feature>
<keyword evidence="4 8" id="KW-0812">Transmembrane</keyword>
<evidence type="ECO:0000256" key="2">
    <source>
        <dbReference type="ARBA" id="ARBA00022448"/>
    </source>
</evidence>
<proteinExistence type="predicted"/>
<name>A0ABW6IZM9_STRWE</name>
<feature type="transmembrane region" description="Helical" evidence="8">
    <location>
        <begin position="285"/>
        <end position="304"/>
    </location>
</feature>
<evidence type="ECO:0000256" key="6">
    <source>
        <dbReference type="ARBA" id="ARBA00023136"/>
    </source>
</evidence>
<evidence type="ECO:0000256" key="3">
    <source>
        <dbReference type="ARBA" id="ARBA00022475"/>
    </source>
</evidence>
<keyword evidence="11" id="KW-1185">Reference proteome</keyword>
<feature type="transmembrane region" description="Helical" evidence="8">
    <location>
        <begin position="373"/>
        <end position="391"/>
    </location>
</feature>
<dbReference type="Pfam" id="PF07690">
    <property type="entry name" value="MFS_1"/>
    <property type="match status" value="1"/>
</dbReference>
<keyword evidence="6 8" id="KW-0472">Membrane</keyword>